<dbReference type="InterPro" id="IPR023566">
    <property type="entry name" value="PPIase_Fpr3/Fpr4-like"/>
</dbReference>
<dbReference type="OrthoDB" id="1902587at2759"/>
<dbReference type="InterPro" id="IPR041232">
    <property type="entry name" value="NPL"/>
</dbReference>
<feature type="region of interest" description="Disordered" evidence="7">
    <location>
        <begin position="53"/>
        <end position="75"/>
    </location>
</feature>
<evidence type="ECO:0000256" key="5">
    <source>
        <dbReference type="PIRNR" id="PIRNR001473"/>
    </source>
</evidence>
<reference evidence="9 10" key="1">
    <citation type="submission" date="2018-03" db="EMBL/GenBank/DDBJ databases">
        <authorList>
            <person name="Guldener U."/>
        </authorList>
    </citation>
    <scope>NUCLEOTIDE SEQUENCE [LARGE SCALE GENOMIC DNA]</scope>
    <source>
        <strain evidence="9 10">DAOM196992</strain>
    </source>
</reference>
<dbReference type="PANTHER" id="PTHR43811">
    <property type="entry name" value="FKBP-TYPE PEPTIDYL-PROLYL CIS-TRANS ISOMERASE FKPA"/>
    <property type="match status" value="1"/>
</dbReference>
<dbReference type="Pfam" id="PF17800">
    <property type="entry name" value="NPL"/>
    <property type="match status" value="1"/>
</dbReference>
<protein>
    <recommendedName>
        <fullName evidence="5">FK506-binding protein</fullName>
        <ecNumber evidence="5">5.2.1.8</ecNumber>
    </recommendedName>
</protein>
<dbReference type="Gene3D" id="2.60.120.340">
    <property type="entry name" value="Nucleoplasmin core domain"/>
    <property type="match status" value="1"/>
</dbReference>
<evidence type="ECO:0000256" key="4">
    <source>
        <dbReference type="ARBA" id="ARBA00023235"/>
    </source>
</evidence>
<evidence type="ECO:0000256" key="7">
    <source>
        <dbReference type="SAM" id="MobiDB-lite"/>
    </source>
</evidence>
<dbReference type="GO" id="GO:0003755">
    <property type="term" value="F:peptidyl-prolyl cis-trans isomerase activity"/>
    <property type="evidence" value="ECO:0007669"/>
    <property type="project" value="UniProtKB-KW"/>
</dbReference>
<dbReference type="FunFam" id="3.10.50.40:FF:000006">
    <property type="entry name" value="Peptidyl-prolyl cis-trans isomerase"/>
    <property type="match status" value="1"/>
</dbReference>
<name>A0A5C3EVB1_9BASI</name>
<dbReference type="InterPro" id="IPR001179">
    <property type="entry name" value="PPIase_FKBP_dom"/>
</dbReference>
<comment type="similarity">
    <text evidence="2">Belongs to the FKBP-type PPIase family. FKBP3/4 subfamily.</text>
</comment>
<evidence type="ECO:0000313" key="10">
    <source>
        <dbReference type="Proteomes" id="UP000323386"/>
    </source>
</evidence>
<evidence type="ECO:0000256" key="2">
    <source>
        <dbReference type="ARBA" id="ARBA00007838"/>
    </source>
</evidence>
<evidence type="ECO:0000256" key="6">
    <source>
        <dbReference type="PROSITE-ProRule" id="PRU00277"/>
    </source>
</evidence>
<dbReference type="Pfam" id="PF00254">
    <property type="entry name" value="FKBP_C"/>
    <property type="match status" value="1"/>
</dbReference>
<dbReference type="EC" id="5.2.1.8" evidence="5"/>
<gene>
    <name evidence="9" type="ORF">PSFLO_00540</name>
</gene>
<dbReference type="SUPFAM" id="SSF54534">
    <property type="entry name" value="FKBP-like"/>
    <property type="match status" value="1"/>
</dbReference>
<dbReference type="Gene3D" id="3.10.50.40">
    <property type="match status" value="1"/>
</dbReference>
<keyword evidence="3 5" id="KW-0697">Rotamase</keyword>
<dbReference type="PROSITE" id="PS50059">
    <property type="entry name" value="FKBP_PPIASE"/>
    <property type="match status" value="1"/>
</dbReference>
<evidence type="ECO:0000313" key="9">
    <source>
        <dbReference type="EMBL" id="SPO35069.1"/>
    </source>
</evidence>
<evidence type="ECO:0000256" key="1">
    <source>
        <dbReference type="ARBA" id="ARBA00000971"/>
    </source>
</evidence>
<dbReference type="Proteomes" id="UP000323386">
    <property type="component" value="Unassembled WGS sequence"/>
</dbReference>
<feature type="region of interest" description="Disordered" evidence="7">
    <location>
        <begin position="119"/>
        <end position="288"/>
    </location>
</feature>
<dbReference type="InterPro" id="IPR046357">
    <property type="entry name" value="PPIase_dom_sf"/>
</dbReference>
<organism evidence="9 10">
    <name type="scientific">Pseudozyma flocculosa</name>
    <dbReference type="NCBI Taxonomy" id="84751"/>
    <lineage>
        <taxon>Eukaryota</taxon>
        <taxon>Fungi</taxon>
        <taxon>Dikarya</taxon>
        <taxon>Basidiomycota</taxon>
        <taxon>Ustilaginomycotina</taxon>
        <taxon>Ustilaginomycetes</taxon>
        <taxon>Ustilaginales</taxon>
        <taxon>Ustilaginaceae</taxon>
        <taxon>Pseudozyma</taxon>
    </lineage>
</organism>
<dbReference type="PIRSF" id="PIRSF001473">
    <property type="entry name" value="FK506-bp_FPR3"/>
    <property type="match status" value="1"/>
</dbReference>
<sequence>MAQPIGFFGLRLTPGEAHQMEVTRDFRITQVAFADEAKDGAKALVKVTYTSFPDSYDDEEDEEDDEKSLPEPEEKTYTLCTLVAGRTDQERVDVHFSEEEIVGFSVTGDVPVDLVGNYIAPPSFYDQEPDSDDEYDSEDMDSDEDDFDMAEMDEDDEEAEDADRFEEIVDSTPAKKEAKKAIEAAAADATASAQKKRAASEIDSPVTTLSKNQQKRLKKAETASAASTPTKKSDAASAAASPATASAKKEKVTETKAEVTKTAKDGKAKTETAAKKTVEKPSGQKLSKTKLPSGLVIEEKKAGEGPQAKAGMKVGMRYVGKLENGKVFDQCVKGKPFSFKLGRGEVIKGWDEGVKGMQVGSERRLTCPPKLAYGNQKIPGIPPNSTLIFDVKLVEMK</sequence>
<dbReference type="GO" id="GO:0000785">
    <property type="term" value="C:chromatin"/>
    <property type="evidence" value="ECO:0007669"/>
    <property type="project" value="TreeGrafter"/>
</dbReference>
<feature type="compositionally biased region" description="Acidic residues" evidence="7">
    <location>
        <begin position="55"/>
        <end position="66"/>
    </location>
</feature>
<feature type="domain" description="PPIase FKBP-type" evidence="8">
    <location>
        <begin position="311"/>
        <end position="397"/>
    </location>
</feature>
<evidence type="ECO:0000256" key="3">
    <source>
        <dbReference type="ARBA" id="ARBA00023110"/>
    </source>
</evidence>
<accession>A0A5C3EVB1</accession>
<keyword evidence="10" id="KW-1185">Reference proteome</keyword>
<keyword evidence="4 5" id="KW-0413">Isomerase</keyword>
<dbReference type="GO" id="GO:0005730">
    <property type="term" value="C:nucleolus"/>
    <property type="evidence" value="ECO:0007669"/>
    <property type="project" value="TreeGrafter"/>
</dbReference>
<dbReference type="PANTHER" id="PTHR43811:SF19">
    <property type="entry name" value="39 KDA FK506-BINDING NUCLEAR PROTEIN"/>
    <property type="match status" value="1"/>
</dbReference>
<feature type="compositionally biased region" description="Basic and acidic residues" evidence="7">
    <location>
        <begin position="173"/>
        <end position="182"/>
    </location>
</feature>
<evidence type="ECO:0000259" key="8">
    <source>
        <dbReference type="PROSITE" id="PS50059"/>
    </source>
</evidence>
<comment type="catalytic activity">
    <reaction evidence="1 5 6">
        <text>[protein]-peptidylproline (omega=180) = [protein]-peptidylproline (omega=0)</text>
        <dbReference type="Rhea" id="RHEA:16237"/>
        <dbReference type="Rhea" id="RHEA-COMP:10747"/>
        <dbReference type="Rhea" id="RHEA-COMP:10748"/>
        <dbReference type="ChEBI" id="CHEBI:83833"/>
        <dbReference type="ChEBI" id="CHEBI:83834"/>
        <dbReference type="EC" id="5.2.1.8"/>
    </reaction>
</comment>
<proteinExistence type="inferred from homology"/>
<feature type="compositionally biased region" description="Low complexity" evidence="7">
    <location>
        <begin position="222"/>
        <end position="246"/>
    </location>
</feature>
<feature type="compositionally biased region" description="Acidic residues" evidence="7">
    <location>
        <begin position="127"/>
        <end position="164"/>
    </location>
</feature>
<dbReference type="AlphaFoldDB" id="A0A5C3EVB1"/>
<feature type="compositionally biased region" description="Basic and acidic residues" evidence="7">
    <location>
        <begin position="247"/>
        <end position="279"/>
    </location>
</feature>
<dbReference type="EMBL" id="OOIP01000001">
    <property type="protein sequence ID" value="SPO35069.1"/>
    <property type="molecule type" value="Genomic_DNA"/>
</dbReference>
<feature type="compositionally biased region" description="Low complexity" evidence="7">
    <location>
        <begin position="183"/>
        <end position="193"/>
    </location>
</feature>